<proteinExistence type="inferred from homology"/>
<dbReference type="InterPro" id="IPR003591">
    <property type="entry name" value="Leu-rich_rpt_typical-subtyp"/>
</dbReference>
<feature type="region of interest" description="Disordered" evidence="13">
    <location>
        <begin position="963"/>
        <end position="985"/>
    </location>
</feature>
<evidence type="ECO:0000313" key="16">
    <source>
        <dbReference type="EMBL" id="KRT83865.1"/>
    </source>
</evidence>
<dbReference type="Proteomes" id="UP000051574">
    <property type="component" value="Unassembled WGS sequence"/>
</dbReference>
<comment type="caution">
    <text evidence="16">The sequence shown here is derived from an EMBL/GenBank/DDBJ whole genome shotgun (WGS) entry which is preliminary data.</text>
</comment>
<comment type="similarity">
    <text evidence="2">Belongs to the Toll-like receptor family.</text>
</comment>
<dbReference type="InterPro" id="IPR001611">
    <property type="entry name" value="Leu-rich_rpt"/>
</dbReference>
<evidence type="ECO:0000256" key="11">
    <source>
        <dbReference type="ARBA" id="ARBA00023170"/>
    </source>
</evidence>
<evidence type="ECO:0000256" key="6">
    <source>
        <dbReference type="ARBA" id="ARBA00022729"/>
    </source>
</evidence>
<accession>A0A0T6B974</accession>
<dbReference type="Pfam" id="PF13306">
    <property type="entry name" value="LRR_5"/>
    <property type="match status" value="1"/>
</dbReference>
<keyword evidence="12" id="KW-0325">Glycoprotein</keyword>
<feature type="non-terminal residue" evidence="16">
    <location>
        <position position="1"/>
    </location>
</feature>
<dbReference type="OrthoDB" id="1421090at2759"/>
<dbReference type="Pfam" id="PF13855">
    <property type="entry name" value="LRR_8"/>
    <property type="match status" value="2"/>
</dbReference>
<reference evidence="16 17" key="1">
    <citation type="submission" date="2015-09" db="EMBL/GenBank/DDBJ databases">
        <title>Draft genome of the scarab beetle Oryctes borbonicus.</title>
        <authorList>
            <person name="Meyer J.M."/>
            <person name="Markov G.V."/>
            <person name="Baskaran P."/>
            <person name="Herrmann M."/>
            <person name="Sommer R.J."/>
            <person name="Roedelsperger C."/>
        </authorList>
    </citation>
    <scope>NUCLEOTIDE SEQUENCE [LARGE SCALE GENOMIC DNA]</scope>
    <source>
        <strain evidence="16">OB123</strain>
        <tissue evidence="16">Whole animal</tissue>
    </source>
</reference>
<evidence type="ECO:0000256" key="9">
    <source>
        <dbReference type="ARBA" id="ARBA00022989"/>
    </source>
</evidence>
<evidence type="ECO:0000256" key="8">
    <source>
        <dbReference type="ARBA" id="ARBA00022859"/>
    </source>
</evidence>
<dbReference type="SMART" id="SM00082">
    <property type="entry name" value="LRRCT"/>
    <property type="match status" value="2"/>
</dbReference>
<protein>
    <recommendedName>
        <fullName evidence="15">TIR domain-containing protein</fullName>
    </recommendedName>
</protein>
<organism evidence="16 17">
    <name type="scientific">Oryctes borbonicus</name>
    <dbReference type="NCBI Taxonomy" id="1629725"/>
    <lineage>
        <taxon>Eukaryota</taxon>
        <taxon>Metazoa</taxon>
        <taxon>Ecdysozoa</taxon>
        <taxon>Arthropoda</taxon>
        <taxon>Hexapoda</taxon>
        <taxon>Insecta</taxon>
        <taxon>Pterygota</taxon>
        <taxon>Neoptera</taxon>
        <taxon>Endopterygota</taxon>
        <taxon>Coleoptera</taxon>
        <taxon>Polyphaga</taxon>
        <taxon>Scarabaeiformia</taxon>
        <taxon>Scarabaeidae</taxon>
        <taxon>Dynastinae</taxon>
        <taxon>Oryctes</taxon>
    </lineage>
</organism>
<evidence type="ECO:0000256" key="3">
    <source>
        <dbReference type="ARBA" id="ARBA00022588"/>
    </source>
</evidence>
<dbReference type="AlphaFoldDB" id="A0A0T6B974"/>
<dbReference type="Pfam" id="PF01582">
    <property type="entry name" value="TIR"/>
    <property type="match status" value="1"/>
</dbReference>
<dbReference type="InterPro" id="IPR032675">
    <property type="entry name" value="LRR_dom_sf"/>
</dbReference>
<keyword evidence="3" id="KW-0399">Innate immunity</keyword>
<evidence type="ECO:0000256" key="5">
    <source>
        <dbReference type="ARBA" id="ARBA00022692"/>
    </source>
</evidence>
<evidence type="ECO:0000256" key="7">
    <source>
        <dbReference type="ARBA" id="ARBA00022737"/>
    </source>
</evidence>
<name>A0A0T6B974_9SCAR</name>
<feature type="domain" description="TIR" evidence="15">
    <location>
        <begin position="828"/>
        <end position="964"/>
    </location>
</feature>
<dbReference type="PANTHER" id="PTHR24365">
    <property type="entry name" value="TOLL-LIKE RECEPTOR"/>
    <property type="match status" value="1"/>
</dbReference>
<dbReference type="Gene3D" id="3.40.50.10140">
    <property type="entry name" value="Toll/interleukin-1 receptor homology (TIR) domain"/>
    <property type="match status" value="1"/>
</dbReference>
<dbReference type="GO" id="GO:0005886">
    <property type="term" value="C:plasma membrane"/>
    <property type="evidence" value="ECO:0007669"/>
    <property type="project" value="TreeGrafter"/>
</dbReference>
<dbReference type="GO" id="GO:0045087">
    <property type="term" value="P:innate immune response"/>
    <property type="evidence" value="ECO:0007669"/>
    <property type="project" value="UniProtKB-KW"/>
</dbReference>
<evidence type="ECO:0000256" key="12">
    <source>
        <dbReference type="ARBA" id="ARBA00023180"/>
    </source>
</evidence>
<evidence type="ECO:0000256" key="4">
    <source>
        <dbReference type="ARBA" id="ARBA00022614"/>
    </source>
</evidence>
<dbReference type="SMART" id="SM00255">
    <property type="entry name" value="TIR"/>
    <property type="match status" value="1"/>
</dbReference>
<dbReference type="PANTHER" id="PTHR24365:SF541">
    <property type="entry name" value="PROTEIN TOLL-RELATED"/>
    <property type="match status" value="1"/>
</dbReference>
<sequence>FRNYQKMDTSYTKCQILFSFVILQGSMALVATTDLSNSHKQNSRCDVTSLNMEDTIFCPSLREYVAEITLRFGSKIMITCNDDVRLANFQVNVGEVHNFDSKDCNLVDQLGEIFTKWNIKGVAELTFDKFSYKEFVLQKRQFENVNVSEVRAIYMHRSNMIGIDADTFRNFINLETISLRWNSITTFPDLSYLRKVKVIDFSSNKITTVPDQLNLPSLRTLLLTANQLITFNEPFFANMSALSALELRNNNIKYLPEKLLHPLTGLKALGLCDLIEIPNGFFKTNQALNRLMFYSGNLSSISENVFLNLSNLTVLSLTGTSLETLPENLFVNQMNLRELRLQNYRFEALPANIFRNLQSLEFLQIFGTQLQKWHFPNQLHRLKTLDLSLNQLTGIQSNFSDNMPRLEQLGLSGNKISYIGETAFKNFRLKKLNLSYNSLSDNAVGTTFMNQTNTDELNLAHNAYESVPHIHQGRIKQLNMEYNKIRRIDTLPSISCDLSHNAIKSISLSMSNQFQAMGNKVNIKINANPIDCGCDVFPLVQYFDGSYSNKNIYQKVSLDGTRLKCHGPENMTGITVKSMKSDTFSCVYKDTYSCSEECSCQLHPHQQIFSVTCSGRNLSASPVIPQFTSKMHKYATGFDSMFTINKLVVDLSNNSIRNFTGRDSSYVNVSELNLSDNELDLVDWLPPKLEVLRLNDNKLQNLGYEAIVALNESKTLRNLTLHRNLWNCDCELLNFTDLVRTRYLKIPFEDSILCADGRKAMKLLEDDLCSFDNRTSLIVIGVCIFILFLLSSIATVLFKKHEQRLKVWMYGKSYLMHFVRENDLDKDKPYDAFVSFSHEDENFVGKELVPLLENGPDPYKLCIHARDWIVGEHIDKQIVDSVEKSRRTIVVLSQHFLRSEWAIMEFKTAHEQAMREGRHRLIVILYGDIDSKSIQDENLQHYLTTNTYLEWRDPSFSEKLKSALPHKKDKKNAKNEDSSKNKNTKLMNKKVEHIMLNIDKMDLINSPMTPDVITPAVSLDPLLIRNRVFQSNSYAETSPAGCEFVANSVHQYKTFELVPTTEKVYTHRLF</sequence>
<dbReference type="PROSITE" id="PS51450">
    <property type="entry name" value="LRR"/>
    <property type="match status" value="1"/>
</dbReference>
<keyword evidence="9 14" id="KW-1133">Transmembrane helix</keyword>
<dbReference type="SUPFAM" id="SSF52200">
    <property type="entry name" value="Toll/Interleukin receptor TIR domain"/>
    <property type="match status" value="1"/>
</dbReference>
<evidence type="ECO:0000256" key="1">
    <source>
        <dbReference type="ARBA" id="ARBA00004479"/>
    </source>
</evidence>
<dbReference type="GO" id="GO:0007165">
    <property type="term" value="P:signal transduction"/>
    <property type="evidence" value="ECO:0007669"/>
    <property type="project" value="InterPro"/>
</dbReference>
<dbReference type="InterPro" id="IPR035897">
    <property type="entry name" value="Toll_tir_struct_dom_sf"/>
</dbReference>
<evidence type="ECO:0000313" key="17">
    <source>
        <dbReference type="Proteomes" id="UP000051574"/>
    </source>
</evidence>
<keyword evidence="11" id="KW-0675">Receptor</keyword>
<keyword evidence="10 14" id="KW-0472">Membrane</keyword>
<dbReference type="InterPro" id="IPR026906">
    <property type="entry name" value="LRR_5"/>
</dbReference>
<dbReference type="EMBL" id="LJIG01009045">
    <property type="protein sequence ID" value="KRT83865.1"/>
    <property type="molecule type" value="Genomic_DNA"/>
</dbReference>
<dbReference type="GO" id="GO:0038023">
    <property type="term" value="F:signaling receptor activity"/>
    <property type="evidence" value="ECO:0007669"/>
    <property type="project" value="TreeGrafter"/>
</dbReference>
<evidence type="ECO:0000256" key="2">
    <source>
        <dbReference type="ARBA" id="ARBA00009634"/>
    </source>
</evidence>
<keyword evidence="6" id="KW-0732">Signal</keyword>
<dbReference type="Gene3D" id="3.80.10.10">
    <property type="entry name" value="Ribonuclease Inhibitor"/>
    <property type="match status" value="4"/>
</dbReference>
<keyword evidence="17" id="KW-1185">Reference proteome</keyword>
<keyword evidence="7" id="KW-0677">Repeat</keyword>
<gene>
    <name evidence="16" type="ORF">AMK59_3798</name>
</gene>
<dbReference type="InterPro" id="IPR000157">
    <property type="entry name" value="TIR_dom"/>
</dbReference>
<feature type="transmembrane region" description="Helical" evidence="14">
    <location>
        <begin position="777"/>
        <end position="798"/>
    </location>
</feature>
<dbReference type="InterPro" id="IPR000483">
    <property type="entry name" value="Cys-rich_flank_reg_C"/>
</dbReference>
<dbReference type="PRINTS" id="PR01537">
    <property type="entry name" value="INTRLKN1R1F"/>
</dbReference>
<comment type="subcellular location">
    <subcellularLocation>
        <location evidence="1">Membrane</location>
        <topology evidence="1">Single-pass type I membrane protein</topology>
    </subcellularLocation>
</comment>
<evidence type="ECO:0000256" key="14">
    <source>
        <dbReference type="SAM" id="Phobius"/>
    </source>
</evidence>
<dbReference type="SUPFAM" id="SSF52058">
    <property type="entry name" value="L domain-like"/>
    <property type="match status" value="3"/>
</dbReference>
<dbReference type="SMART" id="SM00369">
    <property type="entry name" value="LRR_TYP"/>
    <property type="match status" value="8"/>
</dbReference>
<keyword evidence="5 14" id="KW-0812">Transmembrane</keyword>
<dbReference type="FunFam" id="3.40.50.10140:FF:000001">
    <property type="entry name" value="Toll-like receptor 2"/>
    <property type="match status" value="1"/>
</dbReference>
<evidence type="ECO:0000256" key="10">
    <source>
        <dbReference type="ARBA" id="ARBA00023136"/>
    </source>
</evidence>
<keyword evidence="8" id="KW-0391">Immunity</keyword>
<evidence type="ECO:0000256" key="13">
    <source>
        <dbReference type="SAM" id="MobiDB-lite"/>
    </source>
</evidence>
<keyword evidence="4" id="KW-0433">Leucine-rich repeat</keyword>
<dbReference type="PROSITE" id="PS50104">
    <property type="entry name" value="TIR"/>
    <property type="match status" value="1"/>
</dbReference>
<evidence type="ECO:0000259" key="15">
    <source>
        <dbReference type="PROSITE" id="PS50104"/>
    </source>
</evidence>